<name>A0A6J5L3R0_9CAUD</name>
<feature type="region of interest" description="Disordered" evidence="1">
    <location>
        <begin position="31"/>
        <end position="61"/>
    </location>
</feature>
<evidence type="ECO:0000313" key="2">
    <source>
        <dbReference type="EMBL" id="CAB4128385.1"/>
    </source>
</evidence>
<gene>
    <name evidence="2" type="ORF">UFOVP100_28</name>
</gene>
<accession>A0A6J5L3R0</accession>
<organism evidence="2">
    <name type="scientific">uncultured Caudovirales phage</name>
    <dbReference type="NCBI Taxonomy" id="2100421"/>
    <lineage>
        <taxon>Viruses</taxon>
        <taxon>Duplodnaviria</taxon>
        <taxon>Heunggongvirae</taxon>
        <taxon>Uroviricota</taxon>
        <taxon>Caudoviricetes</taxon>
        <taxon>Peduoviridae</taxon>
        <taxon>Maltschvirus</taxon>
        <taxon>Maltschvirus maltsch</taxon>
    </lineage>
</organism>
<dbReference type="EMBL" id="LR796229">
    <property type="protein sequence ID" value="CAB4128385.1"/>
    <property type="molecule type" value="Genomic_DNA"/>
</dbReference>
<feature type="compositionally biased region" description="Basic and acidic residues" evidence="1">
    <location>
        <begin position="31"/>
        <end position="40"/>
    </location>
</feature>
<sequence length="61" mass="6703">MNNRYKDKKIVSLHDHKAMMALMKILYGDDNAKEGNKDSNTDGESGAQGISNLVKLPPDIA</sequence>
<reference evidence="2" key="1">
    <citation type="submission" date="2020-04" db="EMBL/GenBank/DDBJ databases">
        <authorList>
            <person name="Chiriac C."/>
            <person name="Salcher M."/>
            <person name="Ghai R."/>
            <person name="Kavagutti S V."/>
        </authorList>
    </citation>
    <scope>NUCLEOTIDE SEQUENCE</scope>
</reference>
<proteinExistence type="predicted"/>
<protein>
    <submittedName>
        <fullName evidence="2">Uncharacterized protein</fullName>
    </submittedName>
</protein>
<evidence type="ECO:0000256" key="1">
    <source>
        <dbReference type="SAM" id="MobiDB-lite"/>
    </source>
</evidence>